<dbReference type="Pfam" id="PF00646">
    <property type="entry name" value="F-box"/>
    <property type="match status" value="1"/>
</dbReference>
<dbReference type="PROSITE" id="PS50181">
    <property type="entry name" value="FBOX"/>
    <property type="match status" value="1"/>
</dbReference>
<dbReference type="SUPFAM" id="SSF81383">
    <property type="entry name" value="F-box domain"/>
    <property type="match status" value="1"/>
</dbReference>
<reference evidence="2 3" key="1">
    <citation type="journal article" date="2023" name="G3 (Bethesda)">
        <title>A chromosome-length genome assembly and annotation of blackberry (Rubus argutus, cv. 'Hillquist').</title>
        <authorList>
            <person name="Bruna T."/>
            <person name="Aryal R."/>
            <person name="Dudchenko O."/>
            <person name="Sargent D.J."/>
            <person name="Mead D."/>
            <person name="Buti M."/>
            <person name="Cavallini A."/>
            <person name="Hytonen T."/>
            <person name="Andres J."/>
            <person name="Pham M."/>
            <person name="Weisz D."/>
            <person name="Mascagni F."/>
            <person name="Usai G."/>
            <person name="Natali L."/>
            <person name="Bassil N."/>
            <person name="Fernandez G.E."/>
            <person name="Lomsadze A."/>
            <person name="Armour M."/>
            <person name="Olukolu B."/>
            <person name="Poorten T."/>
            <person name="Britton C."/>
            <person name="Davik J."/>
            <person name="Ashrafi H."/>
            <person name="Aiden E.L."/>
            <person name="Borodovsky M."/>
            <person name="Worthington M."/>
        </authorList>
    </citation>
    <scope>NUCLEOTIDE SEQUENCE [LARGE SCALE GENOMIC DNA]</scope>
    <source>
        <strain evidence="2">PI 553951</strain>
    </source>
</reference>
<dbReference type="InterPro" id="IPR050796">
    <property type="entry name" value="SCF_F-box_component"/>
</dbReference>
<dbReference type="InterPro" id="IPR017451">
    <property type="entry name" value="F-box-assoc_interact_dom"/>
</dbReference>
<dbReference type="Proteomes" id="UP001457282">
    <property type="component" value="Unassembled WGS sequence"/>
</dbReference>
<name>A0AAW1W4C0_RUBAR</name>
<gene>
    <name evidence="2" type="ORF">M0R45_028172</name>
</gene>
<keyword evidence="3" id="KW-1185">Reference proteome</keyword>
<organism evidence="2 3">
    <name type="scientific">Rubus argutus</name>
    <name type="common">Southern blackberry</name>
    <dbReference type="NCBI Taxonomy" id="59490"/>
    <lineage>
        <taxon>Eukaryota</taxon>
        <taxon>Viridiplantae</taxon>
        <taxon>Streptophyta</taxon>
        <taxon>Embryophyta</taxon>
        <taxon>Tracheophyta</taxon>
        <taxon>Spermatophyta</taxon>
        <taxon>Magnoliopsida</taxon>
        <taxon>eudicotyledons</taxon>
        <taxon>Gunneridae</taxon>
        <taxon>Pentapetalae</taxon>
        <taxon>rosids</taxon>
        <taxon>fabids</taxon>
        <taxon>Rosales</taxon>
        <taxon>Rosaceae</taxon>
        <taxon>Rosoideae</taxon>
        <taxon>Rosoideae incertae sedis</taxon>
        <taxon>Rubus</taxon>
    </lineage>
</organism>
<evidence type="ECO:0000259" key="1">
    <source>
        <dbReference type="PROSITE" id="PS50181"/>
    </source>
</evidence>
<dbReference type="SMART" id="SM00256">
    <property type="entry name" value="FBOX"/>
    <property type="match status" value="1"/>
</dbReference>
<feature type="domain" description="F-box" evidence="1">
    <location>
        <begin position="11"/>
        <end position="57"/>
    </location>
</feature>
<evidence type="ECO:0000313" key="3">
    <source>
        <dbReference type="Proteomes" id="UP001457282"/>
    </source>
</evidence>
<dbReference type="InterPro" id="IPR036047">
    <property type="entry name" value="F-box-like_dom_sf"/>
</dbReference>
<dbReference type="InterPro" id="IPR006527">
    <property type="entry name" value="F-box-assoc_dom_typ1"/>
</dbReference>
<comment type="caution">
    <text evidence="2">The sequence shown here is derived from an EMBL/GenBank/DDBJ whole genome shotgun (WGS) entry which is preliminary data.</text>
</comment>
<accession>A0AAW1W4C0</accession>
<dbReference type="Gene3D" id="1.20.1280.50">
    <property type="match status" value="1"/>
</dbReference>
<sequence length="391" mass="45286">MMVFNRRTLEPAIVFQFPKEIIEEIFLRLPIKSLGKLRAVCKSWNSLIQTSTFIHNHLSRNQNQNQILLIQATVFLEGTDHDLFSLHLDNPPFDVYSNYKLINNPFVAYNNAHETSPKYKRDVYRELRRVHVVGTCNGLVCLVSQSDHSALIWNPCIRKYVMLTPNISRSEIKSYGFGYDSRTNNYNVLRIVRYKTEAWKISCEIWSLTQPFWRSLDAVPPVDEFRPTWWAASLCGATHWLHCVADKANSIVWFDMSSEVFGEMMIPQVLRKENVIISRYMNSLGLYEYPEFDEGQPLNMWVMKEYGVVESWAKLFTIQLPGKQVILRGFRNNGEAVITCLAKSEYPQILLNPKTNDIGDFQTNGYDSYDCEVAPFVETLVLIDQPHAISC</sequence>
<evidence type="ECO:0000313" key="2">
    <source>
        <dbReference type="EMBL" id="KAK9919584.1"/>
    </source>
</evidence>
<dbReference type="PANTHER" id="PTHR31672:SF13">
    <property type="entry name" value="F-BOX PROTEIN CPR30-LIKE"/>
    <property type="match status" value="1"/>
</dbReference>
<protein>
    <recommendedName>
        <fullName evidence="1">F-box domain-containing protein</fullName>
    </recommendedName>
</protein>
<dbReference type="EMBL" id="JBEDUW010000006">
    <property type="protein sequence ID" value="KAK9919584.1"/>
    <property type="molecule type" value="Genomic_DNA"/>
</dbReference>
<dbReference type="InterPro" id="IPR001810">
    <property type="entry name" value="F-box_dom"/>
</dbReference>
<dbReference type="NCBIfam" id="TIGR01640">
    <property type="entry name" value="F_box_assoc_1"/>
    <property type="match status" value="1"/>
</dbReference>
<dbReference type="Pfam" id="PF07734">
    <property type="entry name" value="FBA_1"/>
    <property type="match status" value="1"/>
</dbReference>
<dbReference type="PANTHER" id="PTHR31672">
    <property type="entry name" value="BNACNNG10540D PROTEIN"/>
    <property type="match status" value="1"/>
</dbReference>
<proteinExistence type="predicted"/>
<dbReference type="AlphaFoldDB" id="A0AAW1W4C0"/>
<dbReference type="CDD" id="cd22157">
    <property type="entry name" value="F-box_AtFBW1-like"/>
    <property type="match status" value="1"/>
</dbReference>